<dbReference type="GeneID" id="24875972"/>
<accession>A0A3G1B2Z4</accession>
<dbReference type="InterPro" id="IPR000241">
    <property type="entry name" value="RlmKL-like_Mtase"/>
</dbReference>
<sequence length="315" mass="36017">MPESFFLVSKEYPELAVDEVVTLVKMYDRFAKIKTISNLVIIQSTTPWEKIASRATFVKTAGQLLRKMSNVFFDEKNYSLLFGAKSFMCKAINLSDKPIDIPEIERSLGSMVSTFCNAKVSLEDPDVVIYLIFTEEENFFGFSTRFEPPKRPEKLTKFHHELDWKLTRAMINLAKINDEETVCDPFCGTGSTLLEAQSMGIKSVGIDFDAKMCKITQDNLKANGFHCEVFNQSYDYMTQIKDKYDGIVTDLPYGTASKVSEPPKKIMKKFISQIPKKAKFAIMCKKGLDDGIKLNLTKKYEIYRHKSLTRMILVK</sequence>
<evidence type="ECO:0000256" key="2">
    <source>
        <dbReference type="ARBA" id="ARBA00022490"/>
    </source>
</evidence>
<dbReference type="InterPro" id="IPR053943">
    <property type="entry name" value="RlmKL-like_Mtase_CS"/>
</dbReference>
<keyword evidence="8" id="KW-1185">Reference proteome</keyword>
<dbReference type="PANTHER" id="PTHR14911">
    <property type="entry name" value="THUMP DOMAIN-CONTAINING"/>
    <property type="match status" value="1"/>
</dbReference>
<dbReference type="GO" id="GO:0016423">
    <property type="term" value="F:tRNA (guanine) methyltransferase activity"/>
    <property type="evidence" value="ECO:0007669"/>
    <property type="project" value="TreeGrafter"/>
</dbReference>
<dbReference type="OrthoDB" id="7080at2157"/>
<dbReference type="EMBL" id="CP011097">
    <property type="protein sequence ID" value="AJZ76010.1"/>
    <property type="molecule type" value="Genomic_DNA"/>
</dbReference>
<keyword evidence="4 7" id="KW-0808">Transferase</keyword>
<keyword evidence="3 7" id="KW-0489">Methyltransferase</keyword>
<keyword evidence="5" id="KW-0819">tRNA processing</keyword>
<evidence type="ECO:0000259" key="6">
    <source>
        <dbReference type="Pfam" id="PF01170"/>
    </source>
</evidence>
<dbReference type="KEGG" id="tah:SU86_006100"/>
<dbReference type="Proteomes" id="UP000266745">
    <property type="component" value="Chromosome"/>
</dbReference>
<reference evidence="7 8" key="1">
    <citation type="journal article" date="2016" name="Sci. Rep.">
        <title>A novel ammonia-oxidizing archaeon from wastewater treatment plant: Its enrichment, physiological and genomic characteristics.</title>
        <authorList>
            <person name="Li Y."/>
            <person name="Ding K."/>
            <person name="Wen X."/>
            <person name="Zhang B."/>
            <person name="Shen B."/>
            <person name="Yang Y."/>
        </authorList>
    </citation>
    <scope>NUCLEOTIDE SEQUENCE [LARGE SCALE GENOMIC DNA]</scope>
    <source>
        <strain evidence="7 8">SAT1</strain>
    </source>
</reference>
<evidence type="ECO:0000313" key="7">
    <source>
        <dbReference type="EMBL" id="AJZ76010.1"/>
    </source>
</evidence>
<dbReference type="PROSITE" id="PS01261">
    <property type="entry name" value="UPF0020"/>
    <property type="match status" value="1"/>
</dbReference>
<dbReference type="RefSeq" id="WP_048188910.1">
    <property type="nucleotide sequence ID" value="NZ_CP011097.1"/>
</dbReference>
<dbReference type="GO" id="GO:0005737">
    <property type="term" value="C:cytoplasm"/>
    <property type="evidence" value="ECO:0007669"/>
    <property type="project" value="UniProtKB-SubCell"/>
</dbReference>
<dbReference type="SUPFAM" id="SSF143437">
    <property type="entry name" value="THUMP domain-like"/>
    <property type="match status" value="1"/>
</dbReference>
<dbReference type="AlphaFoldDB" id="A0A3G1B2Z4"/>
<feature type="domain" description="Ribosomal RNA large subunit methyltransferase K/L-like methyltransferase" evidence="6">
    <location>
        <begin position="162"/>
        <end position="274"/>
    </location>
</feature>
<evidence type="ECO:0000313" key="8">
    <source>
        <dbReference type="Proteomes" id="UP000266745"/>
    </source>
</evidence>
<evidence type="ECO:0000256" key="4">
    <source>
        <dbReference type="ARBA" id="ARBA00022679"/>
    </source>
</evidence>
<proteinExistence type="predicted"/>
<keyword evidence="2" id="KW-0963">Cytoplasm</keyword>
<dbReference type="STRING" id="1603555.SU86_006100"/>
<dbReference type="CDD" id="cd02440">
    <property type="entry name" value="AdoMet_MTases"/>
    <property type="match status" value="1"/>
</dbReference>
<dbReference type="Gene3D" id="3.40.50.150">
    <property type="entry name" value="Vaccinia Virus protein VP39"/>
    <property type="match status" value="1"/>
</dbReference>
<evidence type="ECO:0000256" key="1">
    <source>
        <dbReference type="ARBA" id="ARBA00004496"/>
    </source>
</evidence>
<organism evidence="7 8">
    <name type="scientific">Candidatus Nitrosotenuis cloacae</name>
    <dbReference type="NCBI Taxonomy" id="1603555"/>
    <lineage>
        <taxon>Archaea</taxon>
        <taxon>Nitrososphaerota</taxon>
        <taxon>Candidatus Nitrosotenuis</taxon>
    </lineage>
</organism>
<protein>
    <submittedName>
        <fullName evidence="7">RNA methyltransferase</fullName>
    </submittedName>
</protein>
<dbReference type="PANTHER" id="PTHR14911:SF13">
    <property type="entry name" value="TRNA (GUANINE(6)-N2)-METHYLTRANSFERASE THUMP3"/>
    <property type="match status" value="1"/>
</dbReference>
<name>A0A3G1B2Z4_9ARCH</name>
<dbReference type="InterPro" id="IPR029063">
    <property type="entry name" value="SAM-dependent_MTases_sf"/>
</dbReference>
<gene>
    <name evidence="7" type="ORF">SU86_006100</name>
</gene>
<evidence type="ECO:0000256" key="5">
    <source>
        <dbReference type="ARBA" id="ARBA00022694"/>
    </source>
</evidence>
<comment type="subcellular location">
    <subcellularLocation>
        <location evidence="1">Cytoplasm</location>
    </subcellularLocation>
</comment>
<dbReference type="SUPFAM" id="SSF53335">
    <property type="entry name" value="S-adenosyl-L-methionine-dependent methyltransferases"/>
    <property type="match status" value="1"/>
</dbReference>
<dbReference type="GO" id="GO:0030488">
    <property type="term" value="P:tRNA methylation"/>
    <property type="evidence" value="ECO:0007669"/>
    <property type="project" value="TreeGrafter"/>
</dbReference>
<evidence type="ECO:0000256" key="3">
    <source>
        <dbReference type="ARBA" id="ARBA00022603"/>
    </source>
</evidence>
<dbReference type="Pfam" id="PF01170">
    <property type="entry name" value="UPF0020"/>
    <property type="match status" value="1"/>
</dbReference>